<organism evidence="1">
    <name type="scientific">marine sediment metagenome</name>
    <dbReference type="NCBI Taxonomy" id="412755"/>
    <lineage>
        <taxon>unclassified sequences</taxon>
        <taxon>metagenomes</taxon>
        <taxon>ecological metagenomes</taxon>
    </lineage>
</organism>
<evidence type="ECO:0000313" key="1">
    <source>
        <dbReference type="EMBL" id="GAG80456.1"/>
    </source>
</evidence>
<feature type="non-terminal residue" evidence="1">
    <location>
        <position position="1"/>
    </location>
</feature>
<dbReference type="EMBL" id="BART01012396">
    <property type="protein sequence ID" value="GAG80456.1"/>
    <property type="molecule type" value="Genomic_DNA"/>
</dbReference>
<gene>
    <name evidence="1" type="ORF">S01H4_25900</name>
</gene>
<comment type="caution">
    <text evidence="1">The sequence shown here is derived from an EMBL/GenBank/DDBJ whole genome shotgun (WGS) entry which is preliminary data.</text>
</comment>
<name>X1C7T4_9ZZZZ</name>
<sequence length="265" mass="27732">AYYIFDIGGNGSPVSVTWWGFAQSQGDSYDIYAWNWTGTPAWEQIGTVAGTAVATVRDPVTFDLTTAHVGTGANIGLVHWRYQSGDGTKFGTDRILCSYSVVTQSVGYANGAVWVDTVNGTAGTTPFVHGTADNAVLTWANALTIAAAVGLERFEIVNGSTITLNANSDNFTFCGHEWTLVLAAQSIANAHISDANVTGVSSGSGAHFDHCHIGTGSFANGDFTECIFEDGSTITLLSAATYVLERCGSGGGSSPPIFDYVSVDL</sequence>
<accession>X1C7T4</accession>
<proteinExistence type="predicted"/>
<dbReference type="AlphaFoldDB" id="X1C7T4"/>
<reference evidence="1" key="1">
    <citation type="journal article" date="2014" name="Front. Microbiol.">
        <title>High frequency of phylogenetically diverse reductive dehalogenase-homologous genes in deep subseafloor sedimentary metagenomes.</title>
        <authorList>
            <person name="Kawai M."/>
            <person name="Futagami T."/>
            <person name="Toyoda A."/>
            <person name="Takaki Y."/>
            <person name="Nishi S."/>
            <person name="Hori S."/>
            <person name="Arai W."/>
            <person name="Tsubouchi T."/>
            <person name="Morono Y."/>
            <person name="Uchiyama I."/>
            <person name="Ito T."/>
            <person name="Fujiyama A."/>
            <person name="Inagaki F."/>
            <person name="Takami H."/>
        </authorList>
    </citation>
    <scope>NUCLEOTIDE SEQUENCE</scope>
    <source>
        <strain evidence="1">Expedition CK06-06</strain>
    </source>
</reference>
<protein>
    <submittedName>
        <fullName evidence="1">Uncharacterized protein</fullName>
    </submittedName>
</protein>